<dbReference type="PROSITE" id="PS50883">
    <property type="entry name" value="EAL"/>
    <property type="match status" value="1"/>
</dbReference>
<feature type="domain" description="PAS" evidence="1">
    <location>
        <begin position="276"/>
        <end position="349"/>
    </location>
</feature>
<dbReference type="InterPro" id="IPR001633">
    <property type="entry name" value="EAL_dom"/>
</dbReference>
<dbReference type="InterPro" id="IPR000700">
    <property type="entry name" value="PAS-assoc_C"/>
</dbReference>
<evidence type="ECO:0000259" key="1">
    <source>
        <dbReference type="PROSITE" id="PS50112"/>
    </source>
</evidence>
<dbReference type="SMART" id="SM00086">
    <property type="entry name" value="PAC"/>
    <property type="match status" value="3"/>
</dbReference>
<dbReference type="Gene3D" id="3.20.20.450">
    <property type="entry name" value="EAL domain"/>
    <property type="match status" value="1"/>
</dbReference>
<dbReference type="InterPro" id="IPR052155">
    <property type="entry name" value="Biofilm_reg_signaling"/>
</dbReference>
<evidence type="ECO:0000259" key="2">
    <source>
        <dbReference type="PROSITE" id="PS50113"/>
    </source>
</evidence>
<dbReference type="PROSITE" id="PS50887">
    <property type="entry name" value="GGDEF"/>
    <property type="match status" value="1"/>
</dbReference>
<dbReference type="SMART" id="SM00267">
    <property type="entry name" value="GGDEF"/>
    <property type="match status" value="1"/>
</dbReference>
<proteinExistence type="predicted"/>
<keyword evidence="6" id="KW-1185">Reference proteome</keyword>
<dbReference type="Proteomes" id="UP000243524">
    <property type="component" value="Unassembled WGS sequence"/>
</dbReference>
<dbReference type="SUPFAM" id="SSF55073">
    <property type="entry name" value="Nucleotide cyclase"/>
    <property type="match status" value="1"/>
</dbReference>
<dbReference type="InterPro" id="IPR000160">
    <property type="entry name" value="GGDEF_dom"/>
</dbReference>
<name>A0A2I0QSE5_9BACI</name>
<dbReference type="InterPro" id="IPR013655">
    <property type="entry name" value="PAS_fold_3"/>
</dbReference>
<dbReference type="SMART" id="SM00091">
    <property type="entry name" value="PAS"/>
    <property type="match status" value="3"/>
</dbReference>
<accession>A0A2I0QSE5</accession>
<dbReference type="RefSeq" id="WP_101332057.1">
    <property type="nucleotide sequence ID" value="NZ_PJNH01000003.1"/>
</dbReference>
<dbReference type="InterPro" id="IPR035919">
    <property type="entry name" value="EAL_sf"/>
</dbReference>
<dbReference type="SMART" id="SM00052">
    <property type="entry name" value="EAL"/>
    <property type="match status" value="1"/>
</dbReference>
<dbReference type="Gene3D" id="3.30.70.270">
    <property type="match status" value="1"/>
</dbReference>
<dbReference type="OrthoDB" id="9759607at2"/>
<dbReference type="Pfam" id="PF13426">
    <property type="entry name" value="PAS_9"/>
    <property type="match status" value="1"/>
</dbReference>
<dbReference type="EMBL" id="PJNH01000003">
    <property type="protein sequence ID" value="PKR77229.1"/>
    <property type="molecule type" value="Genomic_DNA"/>
</dbReference>
<organism evidence="5 6">
    <name type="scientific">Halalkalibacillus sediminis</name>
    <dbReference type="NCBI Taxonomy" id="2018042"/>
    <lineage>
        <taxon>Bacteria</taxon>
        <taxon>Bacillati</taxon>
        <taxon>Bacillota</taxon>
        <taxon>Bacilli</taxon>
        <taxon>Bacillales</taxon>
        <taxon>Bacillaceae</taxon>
        <taxon>Halalkalibacillus</taxon>
    </lineage>
</organism>
<dbReference type="NCBIfam" id="TIGR00229">
    <property type="entry name" value="sensory_box"/>
    <property type="match status" value="2"/>
</dbReference>
<dbReference type="InterPro" id="IPR000014">
    <property type="entry name" value="PAS"/>
</dbReference>
<dbReference type="Pfam" id="PF08447">
    <property type="entry name" value="PAS_3"/>
    <property type="match status" value="2"/>
</dbReference>
<evidence type="ECO:0000259" key="4">
    <source>
        <dbReference type="PROSITE" id="PS50887"/>
    </source>
</evidence>
<dbReference type="InterPro" id="IPR029787">
    <property type="entry name" value="Nucleotide_cyclase"/>
</dbReference>
<dbReference type="InterPro" id="IPR001610">
    <property type="entry name" value="PAC"/>
</dbReference>
<comment type="caution">
    <text evidence="5">The sequence shown here is derived from an EMBL/GenBank/DDBJ whole genome shotgun (WGS) entry which is preliminary data.</text>
</comment>
<protein>
    <recommendedName>
        <fullName evidence="7">PAS domain S-box protein</fullName>
    </recommendedName>
</protein>
<dbReference type="InterPro" id="IPR043128">
    <property type="entry name" value="Rev_trsase/Diguanyl_cyclase"/>
</dbReference>
<dbReference type="NCBIfam" id="TIGR00254">
    <property type="entry name" value="GGDEF"/>
    <property type="match status" value="1"/>
</dbReference>
<feature type="domain" description="EAL" evidence="3">
    <location>
        <begin position="575"/>
        <end position="829"/>
    </location>
</feature>
<dbReference type="Pfam" id="PF00563">
    <property type="entry name" value="EAL"/>
    <property type="match status" value="1"/>
</dbReference>
<feature type="domain" description="GGDEF" evidence="4">
    <location>
        <begin position="433"/>
        <end position="566"/>
    </location>
</feature>
<feature type="domain" description="PAC" evidence="2">
    <location>
        <begin position="223"/>
        <end position="275"/>
    </location>
</feature>
<dbReference type="CDD" id="cd01949">
    <property type="entry name" value="GGDEF"/>
    <property type="match status" value="1"/>
</dbReference>
<dbReference type="PROSITE" id="PS50113">
    <property type="entry name" value="PAC"/>
    <property type="match status" value="2"/>
</dbReference>
<feature type="domain" description="PAS" evidence="1">
    <location>
        <begin position="23"/>
        <end position="93"/>
    </location>
</feature>
<evidence type="ECO:0000313" key="6">
    <source>
        <dbReference type="Proteomes" id="UP000243524"/>
    </source>
</evidence>
<evidence type="ECO:0000259" key="3">
    <source>
        <dbReference type="PROSITE" id="PS50883"/>
    </source>
</evidence>
<dbReference type="SUPFAM" id="SSF55785">
    <property type="entry name" value="PYP-like sensor domain (PAS domain)"/>
    <property type="match status" value="3"/>
</dbReference>
<dbReference type="AlphaFoldDB" id="A0A2I0QSE5"/>
<dbReference type="PANTHER" id="PTHR44757">
    <property type="entry name" value="DIGUANYLATE CYCLASE DGCP"/>
    <property type="match status" value="1"/>
</dbReference>
<dbReference type="SUPFAM" id="SSF141868">
    <property type="entry name" value="EAL domain-like"/>
    <property type="match status" value="1"/>
</dbReference>
<dbReference type="Gene3D" id="2.10.70.100">
    <property type="match status" value="1"/>
</dbReference>
<feature type="domain" description="PAC" evidence="2">
    <location>
        <begin position="351"/>
        <end position="403"/>
    </location>
</feature>
<dbReference type="Gene3D" id="3.30.450.20">
    <property type="entry name" value="PAS domain"/>
    <property type="match status" value="3"/>
</dbReference>
<dbReference type="Pfam" id="PF00990">
    <property type="entry name" value="GGDEF"/>
    <property type="match status" value="1"/>
</dbReference>
<feature type="domain" description="PAS" evidence="1">
    <location>
        <begin position="182"/>
        <end position="220"/>
    </location>
</feature>
<dbReference type="InterPro" id="IPR035965">
    <property type="entry name" value="PAS-like_dom_sf"/>
</dbReference>
<dbReference type="PANTHER" id="PTHR44757:SF2">
    <property type="entry name" value="BIOFILM ARCHITECTURE MAINTENANCE PROTEIN MBAA"/>
    <property type="match status" value="1"/>
</dbReference>
<gene>
    <name evidence="5" type="ORF">CEY16_10845</name>
</gene>
<dbReference type="CDD" id="cd00130">
    <property type="entry name" value="PAS"/>
    <property type="match status" value="3"/>
</dbReference>
<dbReference type="CDD" id="cd01948">
    <property type="entry name" value="EAL"/>
    <property type="match status" value="1"/>
</dbReference>
<evidence type="ECO:0008006" key="7">
    <source>
        <dbReference type="Google" id="ProtNLM"/>
    </source>
</evidence>
<dbReference type="PROSITE" id="PS50112">
    <property type="entry name" value="PAS"/>
    <property type="match status" value="3"/>
</dbReference>
<sequence length="832" mass="97041">MKNNSTDIHTSLSLSHNPEHNNQVDLYQSIFTRFPDAIITIDFHGEIIDMNQQLLLLIGYKKEELENQSFPPFISEDKKEETYTFFEKVISGRPVQHYSKLIHKLGHEVPVKITSTPIYENKKVIGIYAIIHDLSEYDRNVRNLTRIKESWFHAESVANIGSWEVNAQSGAITWSDQTYKIFDKKEWINEPLEMEAIFEMTHPEDYELFRNTVYNALETGEEYHLEIRIHTEVHNDKHVYIKGNVVLDDDGEVVRLFGIIQDITKLRNIEQTMEFNQKRLWKIYDSLDLVIWTYDLVNREISFVSKGVENLVNIDRSQVMHENFDWPSFIHPEDVETFLAERKKVFTGKKIKHEYRIITTDGQIKWLEEQAVPVYDHNQKLIRMDCVLIDSTEQKQYQKHMEYISQYDTLTGLRNRHSFEKLIEDKIRKQPDRPFWILYLDLDNFKSINDSFGHGVGDQTLEAVARLTEKLIGDRGIACRLSGDEFVLSIDNLHKGETIEAFAEELKNQLEGTIELTDYQLQVTISIGITQYPPHGKNLNELITNADEALYHVKETGKNDWQIYNQSEDSMGYNRFLLEQDLHVALENDELELHFQPIIKAADSERAIVEALLRWKHPAGGYIPPNVFIPIAEKAGVIQKISQWVLEQACLTIKEFQSNYGKDLRISINISPQRFLRSTFKKSVIETLKKYDVSSESFIFEITETTFIQNPDIVTKIMKDMNEVGIRFALDDFGTGYSSISHLSMFDIDFLKIDQHFIRDIHQNERHQSILKGIFVITNELDIPVVAEGVETKEELDYLETYGCQFLQGFYFAKPMPKNKLEEYFAPQSTKG</sequence>
<reference evidence="5 6" key="1">
    <citation type="submission" date="2017-06" db="EMBL/GenBank/DDBJ databases">
        <title>the draft geome sequence of Illustriluteabacillus marina B3227.</title>
        <authorList>
            <person name="He R.-H."/>
            <person name="Du Z.-J."/>
        </authorList>
    </citation>
    <scope>NUCLEOTIDE SEQUENCE [LARGE SCALE GENOMIC DNA]</scope>
    <source>
        <strain evidence="5 6">B3227</strain>
    </source>
</reference>
<evidence type="ECO:0000313" key="5">
    <source>
        <dbReference type="EMBL" id="PKR77229.1"/>
    </source>
</evidence>